<evidence type="ECO:0000313" key="2">
    <source>
        <dbReference type="EMBL" id="KAL0445258.1"/>
    </source>
</evidence>
<gene>
    <name evidence="2" type="ORF">Slati_2248500</name>
</gene>
<feature type="domain" description="Reverse transcriptase" evidence="1">
    <location>
        <begin position="14"/>
        <end position="62"/>
    </location>
</feature>
<dbReference type="EMBL" id="JACGWN010000007">
    <property type="protein sequence ID" value="KAL0445258.1"/>
    <property type="molecule type" value="Genomic_DNA"/>
</dbReference>
<evidence type="ECO:0000259" key="1">
    <source>
        <dbReference type="Pfam" id="PF00078"/>
    </source>
</evidence>
<dbReference type="AlphaFoldDB" id="A0AAW2WUR6"/>
<sequence>MELDHSLAFKGSQGVSHLAYADDVLIFTNSREKSLQTVMEFLREYECSSGQLISPEKSSFIVSPKANGSKAAY</sequence>
<name>A0AAW2WUR6_9LAMI</name>
<organism evidence="2">
    <name type="scientific">Sesamum latifolium</name>
    <dbReference type="NCBI Taxonomy" id="2727402"/>
    <lineage>
        <taxon>Eukaryota</taxon>
        <taxon>Viridiplantae</taxon>
        <taxon>Streptophyta</taxon>
        <taxon>Embryophyta</taxon>
        <taxon>Tracheophyta</taxon>
        <taxon>Spermatophyta</taxon>
        <taxon>Magnoliopsida</taxon>
        <taxon>eudicotyledons</taxon>
        <taxon>Gunneridae</taxon>
        <taxon>Pentapetalae</taxon>
        <taxon>asterids</taxon>
        <taxon>lamiids</taxon>
        <taxon>Lamiales</taxon>
        <taxon>Pedaliaceae</taxon>
        <taxon>Sesamum</taxon>
    </lineage>
</organism>
<accession>A0AAW2WUR6</accession>
<dbReference type="Pfam" id="PF00078">
    <property type="entry name" value="RVT_1"/>
    <property type="match status" value="1"/>
</dbReference>
<protein>
    <recommendedName>
        <fullName evidence="1">Reverse transcriptase domain-containing protein</fullName>
    </recommendedName>
</protein>
<comment type="caution">
    <text evidence="2">The sequence shown here is derived from an EMBL/GenBank/DDBJ whole genome shotgun (WGS) entry which is preliminary data.</text>
</comment>
<dbReference type="SUPFAM" id="SSF56672">
    <property type="entry name" value="DNA/RNA polymerases"/>
    <property type="match status" value="1"/>
</dbReference>
<proteinExistence type="predicted"/>
<reference evidence="2" key="1">
    <citation type="submission" date="2020-06" db="EMBL/GenBank/DDBJ databases">
        <authorList>
            <person name="Li T."/>
            <person name="Hu X."/>
            <person name="Zhang T."/>
            <person name="Song X."/>
            <person name="Zhang H."/>
            <person name="Dai N."/>
            <person name="Sheng W."/>
            <person name="Hou X."/>
            <person name="Wei L."/>
        </authorList>
    </citation>
    <scope>NUCLEOTIDE SEQUENCE</scope>
    <source>
        <strain evidence="2">KEN1</strain>
        <tissue evidence="2">Leaf</tissue>
    </source>
</reference>
<reference evidence="2" key="2">
    <citation type="journal article" date="2024" name="Plant">
        <title>Genomic evolution and insights into agronomic trait innovations of Sesamum species.</title>
        <authorList>
            <person name="Miao H."/>
            <person name="Wang L."/>
            <person name="Qu L."/>
            <person name="Liu H."/>
            <person name="Sun Y."/>
            <person name="Le M."/>
            <person name="Wang Q."/>
            <person name="Wei S."/>
            <person name="Zheng Y."/>
            <person name="Lin W."/>
            <person name="Duan Y."/>
            <person name="Cao H."/>
            <person name="Xiong S."/>
            <person name="Wang X."/>
            <person name="Wei L."/>
            <person name="Li C."/>
            <person name="Ma Q."/>
            <person name="Ju M."/>
            <person name="Zhao R."/>
            <person name="Li G."/>
            <person name="Mu C."/>
            <person name="Tian Q."/>
            <person name="Mei H."/>
            <person name="Zhang T."/>
            <person name="Gao T."/>
            <person name="Zhang H."/>
        </authorList>
    </citation>
    <scope>NUCLEOTIDE SEQUENCE</scope>
    <source>
        <strain evidence="2">KEN1</strain>
    </source>
</reference>
<dbReference type="InterPro" id="IPR000477">
    <property type="entry name" value="RT_dom"/>
</dbReference>
<dbReference type="InterPro" id="IPR043502">
    <property type="entry name" value="DNA/RNA_pol_sf"/>
</dbReference>